<keyword evidence="2" id="KW-1185">Reference proteome</keyword>
<dbReference type="EMBL" id="JAUKTV010000008">
    <property type="protein sequence ID" value="KAK0732667.1"/>
    <property type="molecule type" value="Genomic_DNA"/>
</dbReference>
<gene>
    <name evidence="1" type="ORF">B0T21DRAFT_443879</name>
</gene>
<dbReference type="Proteomes" id="UP001172159">
    <property type="component" value="Unassembled WGS sequence"/>
</dbReference>
<name>A0AA40EBZ0_9PEZI</name>
<reference evidence="1" key="1">
    <citation type="submission" date="2023-06" db="EMBL/GenBank/DDBJ databases">
        <title>Genome-scale phylogeny and comparative genomics of the fungal order Sordariales.</title>
        <authorList>
            <consortium name="Lawrence Berkeley National Laboratory"/>
            <person name="Hensen N."/>
            <person name="Bonometti L."/>
            <person name="Westerberg I."/>
            <person name="Brannstrom I.O."/>
            <person name="Guillou S."/>
            <person name="Cros-Aarteil S."/>
            <person name="Calhoun S."/>
            <person name="Haridas S."/>
            <person name="Kuo A."/>
            <person name="Mondo S."/>
            <person name="Pangilinan J."/>
            <person name="Riley R."/>
            <person name="Labutti K."/>
            <person name="Andreopoulos B."/>
            <person name="Lipzen A."/>
            <person name="Chen C."/>
            <person name="Yanf M."/>
            <person name="Daum C."/>
            <person name="Ng V."/>
            <person name="Clum A."/>
            <person name="Steindorff A."/>
            <person name="Ohm R."/>
            <person name="Martin F."/>
            <person name="Silar P."/>
            <person name="Natvig D."/>
            <person name="Lalanne C."/>
            <person name="Gautier V."/>
            <person name="Ament-Velasquez S.L."/>
            <person name="Kruys A."/>
            <person name="Hutchinson M.I."/>
            <person name="Powell A.J."/>
            <person name="Barry K."/>
            <person name="Miller A.N."/>
            <person name="Grigoriev I.V."/>
            <person name="Debuchy R."/>
            <person name="Gladieux P."/>
            <person name="Thoren M.H."/>
            <person name="Johannesson H."/>
        </authorList>
    </citation>
    <scope>NUCLEOTIDE SEQUENCE</scope>
    <source>
        <strain evidence="1">CBS 540.89</strain>
    </source>
</reference>
<comment type="caution">
    <text evidence="1">The sequence shown here is derived from an EMBL/GenBank/DDBJ whole genome shotgun (WGS) entry which is preliminary data.</text>
</comment>
<dbReference type="AlphaFoldDB" id="A0AA40EBZ0"/>
<sequence>MAPPLEPLLNTTLPTTTITMYSLVGMAKSFLDFISFLVPPPPPLNWLLTLGNLLSTHQPLLASLAILLPLPLYPFSHPTLGPQVLFLTSFIQSFFLFLASIIGPDSWLTGRASVLPRASDIPLWVLPLCKFGEDFGHALTQDGGPLRSRFTWEDEYWRSTTGRSIQTTVSLWLLQYIWYKTEWGARWKAFAMVCAWMVPVLVLVPDIEGIDGLDWFGGLKKKVFEWMTRPQRRYWERRDLERDREQGFGIVRDVETVGELPGEGDVVRGYKGWEMGVATTLMRVFGFGTFAMQMFGIWGKMKGHYGEEETVE</sequence>
<proteinExistence type="predicted"/>
<organism evidence="1 2">
    <name type="scientific">Apiosordaria backusii</name>
    <dbReference type="NCBI Taxonomy" id="314023"/>
    <lineage>
        <taxon>Eukaryota</taxon>
        <taxon>Fungi</taxon>
        <taxon>Dikarya</taxon>
        <taxon>Ascomycota</taxon>
        <taxon>Pezizomycotina</taxon>
        <taxon>Sordariomycetes</taxon>
        <taxon>Sordariomycetidae</taxon>
        <taxon>Sordariales</taxon>
        <taxon>Lasiosphaeriaceae</taxon>
        <taxon>Apiosordaria</taxon>
    </lineage>
</organism>
<accession>A0AA40EBZ0</accession>
<evidence type="ECO:0000313" key="1">
    <source>
        <dbReference type="EMBL" id="KAK0732667.1"/>
    </source>
</evidence>
<evidence type="ECO:0000313" key="2">
    <source>
        <dbReference type="Proteomes" id="UP001172159"/>
    </source>
</evidence>
<protein>
    <submittedName>
        <fullName evidence="1">Uncharacterized protein</fullName>
    </submittedName>
</protein>